<protein>
    <submittedName>
        <fullName evidence="1">Uncharacterized protein</fullName>
    </submittedName>
</protein>
<evidence type="ECO:0000313" key="1">
    <source>
        <dbReference type="EMBL" id="MDQ0395197.1"/>
    </source>
</evidence>
<dbReference type="EMBL" id="JAUSVK010000001">
    <property type="protein sequence ID" value="MDQ0395197.1"/>
    <property type="molecule type" value="Genomic_DNA"/>
</dbReference>
<name>A0ABU0FKR0_9HYPH</name>
<sequence>MLNRLGAPQLLKQLAETQQLQANKTAQRLIEHPKMTKVWSYLKGQGDLQVREDARAFQTRLDALDDLYRPAMLEVETHDCDLAEIACGSIFLAASLETQINNQPVMGNLIRKSTGQWREAALQCTWAANDPMGGLSNEKLRDALVMVSEYFDNLATEVEEHQYSNPYYIDRSGKSQAEDGIRVKVLSLNRFTRAIYGSSYMGQLATIVSICCETSVEVDTVRGWIRGSIRPRGEGRD</sequence>
<proteinExistence type="predicted"/>
<accession>A0ABU0FKR0</accession>
<comment type="caution">
    <text evidence="1">The sequence shown here is derived from an EMBL/GenBank/DDBJ whole genome shotgun (WGS) entry which is preliminary data.</text>
</comment>
<evidence type="ECO:0000313" key="2">
    <source>
        <dbReference type="Proteomes" id="UP001237448"/>
    </source>
</evidence>
<dbReference type="RefSeq" id="WP_307433662.1">
    <property type="nucleotide sequence ID" value="NZ_JAUSVK010000001.1"/>
</dbReference>
<keyword evidence="2" id="KW-1185">Reference proteome</keyword>
<dbReference type="Proteomes" id="UP001237448">
    <property type="component" value="Unassembled WGS sequence"/>
</dbReference>
<reference evidence="1 2" key="1">
    <citation type="submission" date="2023-07" db="EMBL/GenBank/DDBJ databases">
        <title>Genomic Encyclopedia of Type Strains, Phase IV (KMG-IV): sequencing the most valuable type-strain genomes for metagenomic binning, comparative biology and taxonomic classification.</title>
        <authorList>
            <person name="Goeker M."/>
        </authorList>
    </citation>
    <scope>NUCLEOTIDE SEQUENCE [LARGE SCALE GENOMIC DNA]</scope>
    <source>
        <strain evidence="1 2">DSM 5896</strain>
    </source>
</reference>
<gene>
    <name evidence="1" type="ORF">J3R73_004989</name>
</gene>
<organism evidence="1 2">
    <name type="scientific">Labrys monachus</name>
    <dbReference type="NCBI Taxonomy" id="217067"/>
    <lineage>
        <taxon>Bacteria</taxon>
        <taxon>Pseudomonadati</taxon>
        <taxon>Pseudomonadota</taxon>
        <taxon>Alphaproteobacteria</taxon>
        <taxon>Hyphomicrobiales</taxon>
        <taxon>Xanthobacteraceae</taxon>
        <taxon>Labrys</taxon>
    </lineage>
</organism>